<feature type="compositionally biased region" description="Basic and acidic residues" evidence="1">
    <location>
        <begin position="110"/>
        <end position="121"/>
    </location>
</feature>
<accession>A0AAV7N5B2</accession>
<name>A0AAV7N5B2_PLEWA</name>
<evidence type="ECO:0000256" key="1">
    <source>
        <dbReference type="SAM" id="MobiDB-lite"/>
    </source>
</evidence>
<evidence type="ECO:0000313" key="4">
    <source>
        <dbReference type="Proteomes" id="UP001066276"/>
    </source>
</evidence>
<evidence type="ECO:0000313" key="2">
    <source>
        <dbReference type="EMBL" id="KAJ1109864.1"/>
    </source>
</evidence>
<organism evidence="2 4">
    <name type="scientific">Pleurodeles waltl</name>
    <name type="common">Iberian ribbed newt</name>
    <dbReference type="NCBI Taxonomy" id="8319"/>
    <lineage>
        <taxon>Eukaryota</taxon>
        <taxon>Metazoa</taxon>
        <taxon>Chordata</taxon>
        <taxon>Craniata</taxon>
        <taxon>Vertebrata</taxon>
        <taxon>Euteleostomi</taxon>
        <taxon>Amphibia</taxon>
        <taxon>Batrachia</taxon>
        <taxon>Caudata</taxon>
        <taxon>Salamandroidea</taxon>
        <taxon>Salamandridae</taxon>
        <taxon>Pleurodelinae</taxon>
        <taxon>Pleurodeles</taxon>
    </lineage>
</organism>
<dbReference type="EMBL" id="JANPWB010000013">
    <property type="protein sequence ID" value="KAJ1109865.1"/>
    <property type="molecule type" value="Genomic_DNA"/>
</dbReference>
<reference evidence="2" key="1">
    <citation type="journal article" date="2022" name="bioRxiv">
        <title>Sequencing and chromosome-scale assembly of the giantPleurodeles waltlgenome.</title>
        <authorList>
            <person name="Brown T."/>
            <person name="Elewa A."/>
            <person name="Iarovenko S."/>
            <person name="Subramanian E."/>
            <person name="Araus A.J."/>
            <person name="Petzold A."/>
            <person name="Susuki M."/>
            <person name="Suzuki K.-i.T."/>
            <person name="Hayashi T."/>
            <person name="Toyoda A."/>
            <person name="Oliveira C."/>
            <person name="Osipova E."/>
            <person name="Leigh N.D."/>
            <person name="Simon A."/>
            <person name="Yun M.H."/>
        </authorList>
    </citation>
    <scope>NUCLEOTIDE SEQUENCE</scope>
    <source>
        <strain evidence="2">20211129_DDA</strain>
        <tissue evidence="2">Liver</tissue>
    </source>
</reference>
<proteinExistence type="predicted"/>
<feature type="region of interest" description="Disordered" evidence="1">
    <location>
        <begin position="106"/>
        <end position="129"/>
    </location>
</feature>
<gene>
    <name evidence="2" type="ORF">NDU88_007221</name>
    <name evidence="3" type="ORF">NDU88_007222</name>
</gene>
<dbReference type="Proteomes" id="UP001066276">
    <property type="component" value="Chromosome 9"/>
</dbReference>
<protein>
    <submittedName>
        <fullName evidence="2">Uncharacterized protein</fullName>
    </submittedName>
</protein>
<sequence>MLRLNKTLGRPLPCNLEVCLLGDFCRPKKHKTGSRFLDLALALARRRIAIHCKAKLGPSIEAWAREVTQGSRAEESVLRREGEQGLRRCLIAELWSEVLESWECPEGDMESDHSEYSRDDVDSTTLDMN</sequence>
<dbReference type="EMBL" id="JANPWB010000013">
    <property type="protein sequence ID" value="KAJ1109864.1"/>
    <property type="molecule type" value="Genomic_DNA"/>
</dbReference>
<comment type="caution">
    <text evidence="2">The sequence shown here is derived from an EMBL/GenBank/DDBJ whole genome shotgun (WGS) entry which is preliminary data.</text>
</comment>
<dbReference type="AlphaFoldDB" id="A0AAV7N5B2"/>
<keyword evidence="4" id="KW-1185">Reference proteome</keyword>
<evidence type="ECO:0000313" key="3">
    <source>
        <dbReference type="EMBL" id="KAJ1109865.1"/>
    </source>
</evidence>